<sequence>MASPDSSTHRVPNEKHHVSGIEETAHEAAERGHAATDRYGNALVHFDPVAERKLRLKIDLMIVPTVALLYLFCFIDRANIGNAKLAGLEKELHMTGYDYNIVLSCFYISYILFEIPANMLCKKIGPGWFIPGTTLLFGICSFGTAFVHNFSAMCGVRFVLGIFEAGMLPGIAYYLSRWYRRSELAFRLSLYIVMAPLAGAFGGLLASGILKLESVGSLHSWRMIFVIEGIITCGLAIIGFFTLTDRPATANWLTQEERDLAIARVKSERVGTTEVLDKIDTAKMLKGIFSPMTLLTSFIFLLDNVTVQGLAFFLPTIVRTIYPKNTVVSQQLRTVPPYIVGAFFTVLVPFASWRLDNRTWLFILSAPFMMTGYIMFLASTEAQVRYGATFLITTGAFSFGALTNAQVSANVVSDTARAAAIGTNVMFGNIGGLISTWAFLPFDTPNYHIGNGLNLATATVILLLSIGMYFFVKMDNKKRESKDIDSELDGLSDKAIQDLDWKHPAFRWRA</sequence>
<keyword evidence="4 6" id="KW-1133">Transmembrane helix</keyword>
<name>A0A1V8S8L7_9PEZI</name>
<feature type="transmembrane region" description="Helical" evidence="6">
    <location>
        <begin position="452"/>
        <end position="472"/>
    </location>
</feature>
<dbReference type="Proteomes" id="UP000192596">
    <property type="component" value="Unassembled WGS sequence"/>
</dbReference>
<evidence type="ECO:0000256" key="4">
    <source>
        <dbReference type="ARBA" id="ARBA00022989"/>
    </source>
</evidence>
<feature type="transmembrane region" description="Helical" evidence="6">
    <location>
        <begin position="100"/>
        <end position="121"/>
    </location>
</feature>
<feature type="transmembrane region" description="Helical" evidence="6">
    <location>
        <begin position="60"/>
        <end position="80"/>
    </location>
</feature>
<dbReference type="InterPro" id="IPR011701">
    <property type="entry name" value="MFS"/>
</dbReference>
<dbReference type="GO" id="GO:0022857">
    <property type="term" value="F:transmembrane transporter activity"/>
    <property type="evidence" value="ECO:0007669"/>
    <property type="project" value="InterPro"/>
</dbReference>
<protein>
    <recommendedName>
        <fullName evidence="7">Major facilitator superfamily (MFS) profile domain-containing protein</fullName>
    </recommendedName>
</protein>
<feature type="transmembrane region" description="Helical" evidence="6">
    <location>
        <begin position="360"/>
        <end position="380"/>
    </location>
</feature>
<evidence type="ECO:0000256" key="5">
    <source>
        <dbReference type="ARBA" id="ARBA00023136"/>
    </source>
</evidence>
<evidence type="ECO:0000313" key="9">
    <source>
        <dbReference type="Proteomes" id="UP000192596"/>
    </source>
</evidence>
<keyword evidence="2" id="KW-0813">Transport</keyword>
<feature type="transmembrane region" description="Helical" evidence="6">
    <location>
        <begin position="128"/>
        <end position="150"/>
    </location>
</feature>
<dbReference type="GO" id="GO:0016020">
    <property type="term" value="C:membrane"/>
    <property type="evidence" value="ECO:0007669"/>
    <property type="project" value="UniProtKB-SubCell"/>
</dbReference>
<keyword evidence="9" id="KW-1185">Reference proteome</keyword>
<accession>A0A1V8S8L7</accession>
<dbReference type="Gene3D" id="1.20.1250.20">
    <property type="entry name" value="MFS general substrate transporter like domains"/>
    <property type="match status" value="2"/>
</dbReference>
<feature type="transmembrane region" description="Helical" evidence="6">
    <location>
        <begin position="293"/>
        <end position="315"/>
    </location>
</feature>
<feature type="transmembrane region" description="Helical" evidence="6">
    <location>
        <begin position="156"/>
        <end position="176"/>
    </location>
</feature>
<dbReference type="Pfam" id="PF07690">
    <property type="entry name" value="MFS_1"/>
    <property type="match status" value="1"/>
</dbReference>
<evidence type="ECO:0000256" key="1">
    <source>
        <dbReference type="ARBA" id="ARBA00004141"/>
    </source>
</evidence>
<keyword evidence="3 6" id="KW-0812">Transmembrane</keyword>
<dbReference type="FunFam" id="1.20.1250.20:FF:000013">
    <property type="entry name" value="MFS general substrate transporter"/>
    <property type="match status" value="1"/>
</dbReference>
<dbReference type="FunFam" id="1.20.1250.20:FF:000034">
    <property type="entry name" value="MFS general substrate transporter"/>
    <property type="match status" value="1"/>
</dbReference>
<dbReference type="AlphaFoldDB" id="A0A1V8S8L7"/>
<dbReference type="EMBL" id="NAJO01000085">
    <property type="protein sequence ID" value="OQN95594.1"/>
    <property type="molecule type" value="Genomic_DNA"/>
</dbReference>
<feature type="transmembrane region" description="Helical" evidence="6">
    <location>
        <begin position="188"/>
        <end position="209"/>
    </location>
</feature>
<dbReference type="PANTHER" id="PTHR43791">
    <property type="entry name" value="PERMEASE-RELATED"/>
    <property type="match status" value="1"/>
</dbReference>
<evidence type="ECO:0000259" key="7">
    <source>
        <dbReference type="PROSITE" id="PS50850"/>
    </source>
</evidence>
<evidence type="ECO:0000313" key="8">
    <source>
        <dbReference type="EMBL" id="OQN95594.1"/>
    </source>
</evidence>
<feature type="transmembrane region" description="Helical" evidence="6">
    <location>
        <begin position="386"/>
        <end position="407"/>
    </location>
</feature>
<evidence type="ECO:0000256" key="2">
    <source>
        <dbReference type="ARBA" id="ARBA00022448"/>
    </source>
</evidence>
<organism evidence="8 9">
    <name type="scientific">Cryoendolithus antarcticus</name>
    <dbReference type="NCBI Taxonomy" id="1507870"/>
    <lineage>
        <taxon>Eukaryota</taxon>
        <taxon>Fungi</taxon>
        <taxon>Dikarya</taxon>
        <taxon>Ascomycota</taxon>
        <taxon>Pezizomycotina</taxon>
        <taxon>Dothideomycetes</taxon>
        <taxon>Dothideomycetidae</taxon>
        <taxon>Cladosporiales</taxon>
        <taxon>Cladosporiaceae</taxon>
        <taxon>Cryoendolithus</taxon>
    </lineage>
</organism>
<dbReference type="STRING" id="1507870.A0A1V8S8L7"/>
<dbReference type="InterPro" id="IPR020846">
    <property type="entry name" value="MFS_dom"/>
</dbReference>
<comment type="subcellular location">
    <subcellularLocation>
        <location evidence="1">Membrane</location>
        <topology evidence="1">Multi-pass membrane protein</topology>
    </subcellularLocation>
</comment>
<feature type="transmembrane region" description="Helical" evidence="6">
    <location>
        <begin position="419"/>
        <end position="440"/>
    </location>
</feature>
<feature type="domain" description="Major facilitator superfamily (MFS) profile" evidence="7">
    <location>
        <begin position="62"/>
        <end position="477"/>
    </location>
</feature>
<dbReference type="SUPFAM" id="SSF103473">
    <property type="entry name" value="MFS general substrate transporter"/>
    <property type="match status" value="1"/>
</dbReference>
<keyword evidence="5 6" id="KW-0472">Membrane</keyword>
<dbReference type="InterPro" id="IPR036259">
    <property type="entry name" value="MFS_trans_sf"/>
</dbReference>
<evidence type="ECO:0000256" key="6">
    <source>
        <dbReference type="SAM" id="Phobius"/>
    </source>
</evidence>
<dbReference type="InParanoid" id="A0A1V8S8L7"/>
<proteinExistence type="predicted"/>
<dbReference type="OrthoDB" id="2985014at2759"/>
<reference evidence="9" key="1">
    <citation type="submission" date="2017-03" db="EMBL/GenBank/DDBJ databases">
        <title>Genomes of endolithic fungi from Antarctica.</title>
        <authorList>
            <person name="Coleine C."/>
            <person name="Masonjones S."/>
            <person name="Stajich J.E."/>
        </authorList>
    </citation>
    <scope>NUCLEOTIDE SEQUENCE [LARGE SCALE GENOMIC DNA]</scope>
    <source>
        <strain evidence="9">CCFEE 5527</strain>
    </source>
</reference>
<feature type="transmembrane region" description="Helical" evidence="6">
    <location>
        <begin position="335"/>
        <end position="353"/>
    </location>
</feature>
<gene>
    <name evidence="8" type="ORF">B0A48_18299</name>
</gene>
<comment type="caution">
    <text evidence="8">The sequence shown here is derived from an EMBL/GenBank/DDBJ whole genome shotgun (WGS) entry which is preliminary data.</text>
</comment>
<dbReference type="PROSITE" id="PS50850">
    <property type="entry name" value="MFS"/>
    <property type="match status" value="1"/>
</dbReference>
<evidence type="ECO:0000256" key="3">
    <source>
        <dbReference type="ARBA" id="ARBA00022692"/>
    </source>
</evidence>
<dbReference type="PANTHER" id="PTHR43791:SF48">
    <property type="entry name" value="TRANSPORTER, PUTATIVE (AFU_ORTHOLOGUE AFUA_4G01000)-RELATED"/>
    <property type="match status" value="1"/>
</dbReference>
<feature type="transmembrane region" description="Helical" evidence="6">
    <location>
        <begin position="221"/>
        <end position="243"/>
    </location>
</feature>